<proteinExistence type="predicted"/>
<evidence type="ECO:0008006" key="4">
    <source>
        <dbReference type="Google" id="ProtNLM"/>
    </source>
</evidence>
<reference evidence="3" key="1">
    <citation type="journal article" date="2012" name="Science">
        <title>The Paleozoic origin of enzymatic lignin decomposition reconstructed from 31 fungal genomes.</title>
        <authorList>
            <person name="Floudas D."/>
            <person name="Binder M."/>
            <person name="Riley R."/>
            <person name="Barry K."/>
            <person name="Blanchette R.A."/>
            <person name="Henrissat B."/>
            <person name="Martinez A.T."/>
            <person name="Otillar R."/>
            <person name="Spatafora J.W."/>
            <person name="Yadav J.S."/>
            <person name="Aerts A."/>
            <person name="Benoit I."/>
            <person name="Boyd A."/>
            <person name="Carlson A."/>
            <person name="Copeland A."/>
            <person name="Coutinho P.M."/>
            <person name="de Vries R.P."/>
            <person name="Ferreira P."/>
            <person name="Findley K."/>
            <person name="Foster B."/>
            <person name="Gaskell J."/>
            <person name="Glotzer D."/>
            <person name="Gorecki P."/>
            <person name="Heitman J."/>
            <person name="Hesse C."/>
            <person name="Hori C."/>
            <person name="Igarashi K."/>
            <person name="Jurgens J.A."/>
            <person name="Kallen N."/>
            <person name="Kersten P."/>
            <person name="Kohler A."/>
            <person name="Kuees U."/>
            <person name="Kumar T.K.A."/>
            <person name="Kuo A."/>
            <person name="LaButti K."/>
            <person name="Larrondo L.F."/>
            <person name="Lindquist E."/>
            <person name="Ling A."/>
            <person name="Lombard V."/>
            <person name="Lucas S."/>
            <person name="Lundell T."/>
            <person name="Martin R."/>
            <person name="McLaughlin D.J."/>
            <person name="Morgenstern I."/>
            <person name="Morin E."/>
            <person name="Murat C."/>
            <person name="Nagy L.G."/>
            <person name="Nolan M."/>
            <person name="Ohm R.A."/>
            <person name="Patyshakuliyeva A."/>
            <person name="Rokas A."/>
            <person name="Ruiz-Duenas F.J."/>
            <person name="Sabat G."/>
            <person name="Salamov A."/>
            <person name="Samejima M."/>
            <person name="Schmutz J."/>
            <person name="Slot J.C."/>
            <person name="St John F."/>
            <person name="Stenlid J."/>
            <person name="Sun H."/>
            <person name="Sun S."/>
            <person name="Syed K."/>
            <person name="Tsang A."/>
            <person name="Wiebenga A."/>
            <person name="Young D."/>
            <person name="Pisabarro A."/>
            <person name="Eastwood D.C."/>
            <person name="Martin F."/>
            <person name="Cullen D."/>
            <person name="Grigoriev I.V."/>
            <person name="Hibbett D.S."/>
        </authorList>
    </citation>
    <scope>NUCLEOTIDE SEQUENCE [LARGE SCALE GENOMIC DNA]</scope>
    <source>
        <strain evidence="3">RWD-64-598 SS2</strain>
    </source>
</reference>
<keyword evidence="3" id="KW-1185">Reference proteome</keyword>
<name>A0A5M3N3P7_CONPW</name>
<evidence type="ECO:0000313" key="2">
    <source>
        <dbReference type="EMBL" id="EIW85978.1"/>
    </source>
</evidence>
<dbReference type="SUPFAM" id="SSF52047">
    <property type="entry name" value="RNI-like"/>
    <property type="match status" value="1"/>
</dbReference>
<dbReference type="KEGG" id="cput:CONPUDRAFT_160887"/>
<dbReference type="InterPro" id="IPR032675">
    <property type="entry name" value="LRR_dom_sf"/>
</dbReference>
<dbReference type="GO" id="GO:0031146">
    <property type="term" value="P:SCF-dependent proteasomal ubiquitin-dependent protein catabolic process"/>
    <property type="evidence" value="ECO:0007669"/>
    <property type="project" value="TreeGrafter"/>
</dbReference>
<dbReference type="Gene3D" id="3.80.10.10">
    <property type="entry name" value="Ribonuclease Inhibitor"/>
    <property type="match status" value="1"/>
</dbReference>
<feature type="compositionally biased region" description="Basic and acidic residues" evidence="1">
    <location>
        <begin position="798"/>
        <end position="809"/>
    </location>
</feature>
<protein>
    <recommendedName>
        <fullName evidence="4">F-box domain-containing protein</fullName>
    </recommendedName>
</protein>
<dbReference type="Proteomes" id="UP000053558">
    <property type="component" value="Unassembled WGS sequence"/>
</dbReference>
<feature type="region of interest" description="Disordered" evidence="1">
    <location>
        <begin position="798"/>
        <end position="820"/>
    </location>
</feature>
<dbReference type="AlphaFoldDB" id="A0A5M3N3P7"/>
<dbReference type="OrthoDB" id="3209747at2759"/>
<evidence type="ECO:0000313" key="3">
    <source>
        <dbReference type="Proteomes" id="UP000053558"/>
    </source>
</evidence>
<sequence>MERALNLPEIREHICSQVSSKASLAALARTCSAFEKLALDKLWSGDPHAISFSDLRKALPGVFVTDADGEIVDLRLRSPKDWDRLFALTTRIRFLTFDEGPYIIESVLEMLLSPPSSLQKAFPKLRSLDVDGYDPNLLQTYIPFLSSHLREFSYRGHPQNIRIPLQVLPDKCAYLQFLGVTEGDWPSKDGELICMIKEVSAAVIRLPLLVSLRCPDLEPHALLHISRSPCLRELRLTDLQETTPVVVHADPTPLRFEAIEELELRMMSFESALAVLRRLQTLPRTLELQEPMSRFKDLTELREVLAILNRCERRKYDLEELEIHGFTVNHPTNLDVRYNMDFFRLLGRHRKLRSLELWVEFEIGLSPYDVAELALAHPYLKKLIFSPMSDTVLSTQSLSILSNKCPKLTYIEAPITDSQCDRDGLFELDNGSTPSASHSSLTSLDLITSQFRDMAFLTQTLEASFPSLTELSLHELSFKHCSDPMPFTSATMEPLCCLTHLTRLRIDVTNRRVEIAEADVLRLARSLPSLKVLYISGATAVGFDGLAMSLDSILNLADTHQSLVEITLPFRAFLADRSNSRHRFRARRTLPRNRTLKDIHLLVSSKPSREYLADLAIVVLTACARLSTFYLTTPRASPEPPIPLFDAIEAFRKVERVQGLSKMRYEDGELGGEKGDALILVALGLELLNVFLTKLMSPSALEAMTAADSYLTLEELTVPFQALLSDRSNSEKRFMESRATSPNRTLRAVRFVVLSRPSNAYLVDLAIVMATKYVRIENLSLKMPRWCSPLTPHADFQEPRRTVVPEIEHNQSVQESDDDW</sequence>
<dbReference type="EMBL" id="JH711573">
    <property type="protein sequence ID" value="EIW85978.1"/>
    <property type="molecule type" value="Genomic_DNA"/>
</dbReference>
<evidence type="ECO:0000256" key="1">
    <source>
        <dbReference type="SAM" id="MobiDB-lite"/>
    </source>
</evidence>
<organism evidence="2 3">
    <name type="scientific">Coniophora puteana (strain RWD-64-598)</name>
    <name type="common">Brown rot fungus</name>
    <dbReference type="NCBI Taxonomy" id="741705"/>
    <lineage>
        <taxon>Eukaryota</taxon>
        <taxon>Fungi</taxon>
        <taxon>Dikarya</taxon>
        <taxon>Basidiomycota</taxon>
        <taxon>Agaricomycotina</taxon>
        <taxon>Agaricomycetes</taxon>
        <taxon>Agaricomycetidae</taxon>
        <taxon>Boletales</taxon>
        <taxon>Coniophorineae</taxon>
        <taxon>Coniophoraceae</taxon>
        <taxon>Coniophora</taxon>
    </lineage>
</organism>
<dbReference type="RefSeq" id="XP_007762956.1">
    <property type="nucleotide sequence ID" value="XM_007764766.1"/>
</dbReference>
<accession>A0A5M3N3P7</accession>
<dbReference type="GO" id="GO:0019005">
    <property type="term" value="C:SCF ubiquitin ligase complex"/>
    <property type="evidence" value="ECO:0007669"/>
    <property type="project" value="TreeGrafter"/>
</dbReference>
<dbReference type="PANTHER" id="PTHR13318">
    <property type="entry name" value="PARTNER OF PAIRED, ISOFORM B-RELATED"/>
    <property type="match status" value="1"/>
</dbReference>
<comment type="caution">
    <text evidence="2">The sequence shown here is derived from an EMBL/GenBank/DDBJ whole genome shotgun (WGS) entry which is preliminary data.</text>
</comment>
<gene>
    <name evidence="2" type="ORF">CONPUDRAFT_160887</name>
</gene>
<dbReference type="GeneID" id="19204437"/>